<dbReference type="KEGG" id="mcau:MIT9_P1069"/>
<dbReference type="InterPro" id="IPR042267">
    <property type="entry name" value="VTC_sf"/>
</dbReference>
<evidence type="ECO:0000259" key="1">
    <source>
        <dbReference type="Pfam" id="PF09359"/>
    </source>
</evidence>
<keyword evidence="3" id="KW-1185">Reference proteome</keyword>
<organism evidence="2 3">
    <name type="scientific">Methylomarinovum caldicuralii</name>
    <dbReference type="NCBI Taxonomy" id="438856"/>
    <lineage>
        <taxon>Bacteria</taxon>
        <taxon>Pseudomonadati</taxon>
        <taxon>Pseudomonadota</taxon>
        <taxon>Gammaproteobacteria</taxon>
        <taxon>Methylococcales</taxon>
        <taxon>Methylothermaceae</taxon>
        <taxon>Methylomarinovum</taxon>
    </lineage>
</organism>
<protein>
    <recommendedName>
        <fullName evidence="1">VTC domain-containing protein</fullName>
    </recommendedName>
</protein>
<accession>A0AAU9BSG8</accession>
<sequence length="242" mass="27854">MTALGTAIAEKLMRMKGVALGKTPDGGFSLRRERKFLLRPEAIPSLLEIMASECQVIEIDRQRRQRYRTLYFDTGRFGAYRRHHCGGLPRYKFRVRCYVSSGALFLEEKYKRRPDITHKRRRPVSACPGHLEQGGQLWRPVLLNEYDRIALRYDSLRLTIDWNLKAWLRPDGTPIDFPPLAVLEIKAPLHAPATTGILLQQARQRLRLRPSSFSKYCLSLSLSPLPLPKANFRSVLRKAASL</sequence>
<name>A0AAU9BSG8_9GAMM</name>
<dbReference type="AlphaFoldDB" id="A0AAU9BSG8"/>
<evidence type="ECO:0000313" key="3">
    <source>
        <dbReference type="Proteomes" id="UP001321825"/>
    </source>
</evidence>
<dbReference type="Gene3D" id="3.20.100.30">
    <property type="entry name" value="VTC, catalytic tunnel domain"/>
    <property type="match status" value="1"/>
</dbReference>
<dbReference type="EMBL" id="AP024714">
    <property type="protein sequence ID" value="BCX81491.1"/>
    <property type="molecule type" value="Genomic_DNA"/>
</dbReference>
<proteinExistence type="predicted"/>
<gene>
    <name evidence="2" type="ORF">MIT9_P1069</name>
</gene>
<feature type="domain" description="VTC" evidence="1">
    <location>
        <begin position="31"/>
        <end position="124"/>
    </location>
</feature>
<dbReference type="GO" id="GO:0006799">
    <property type="term" value="P:polyphosphate biosynthetic process"/>
    <property type="evidence" value="ECO:0007669"/>
    <property type="project" value="UniProtKB-ARBA"/>
</dbReference>
<dbReference type="CDD" id="cd07750">
    <property type="entry name" value="PolyPPase_VTC_like"/>
    <property type="match status" value="1"/>
</dbReference>
<dbReference type="RefSeq" id="WP_317706413.1">
    <property type="nucleotide sequence ID" value="NZ_AP024714.1"/>
</dbReference>
<evidence type="ECO:0000313" key="2">
    <source>
        <dbReference type="EMBL" id="BCX81491.1"/>
    </source>
</evidence>
<feature type="domain" description="VTC" evidence="1">
    <location>
        <begin position="138"/>
        <end position="221"/>
    </location>
</feature>
<dbReference type="Pfam" id="PF09359">
    <property type="entry name" value="VTC"/>
    <property type="match status" value="2"/>
</dbReference>
<reference evidence="3" key="1">
    <citation type="journal article" date="2024" name="Int. J. Syst. Evol. Microbiol.">
        <title>Methylomarinovum tepidoasis sp. nov., a moderately thermophilic methanotroph of the family Methylothermaceae isolated from a deep-sea hydrothermal field.</title>
        <authorList>
            <person name="Hirayama H."/>
            <person name="Takaki Y."/>
            <person name="Abe M."/>
            <person name="Miyazaki M."/>
            <person name="Uematsu K."/>
            <person name="Matsui Y."/>
            <person name="Takai K."/>
        </authorList>
    </citation>
    <scope>NUCLEOTIDE SEQUENCE [LARGE SCALE GENOMIC DNA]</scope>
    <source>
        <strain evidence="3">IT-9</strain>
    </source>
</reference>
<dbReference type="InterPro" id="IPR018966">
    <property type="entry name" value="VTC_domain"/>
</dbReference>
<dbReference type="Proteomes" id="UP001321825">
    <property type="component" value="Chromosome"/>
</dbReference>